<keyword evidence="3 11" id="KW-0813">Transport</keyword>
<keyword evidence="17" id="KW-1185">Reference proteome</keyword>
<evidence type="ECO:0000256" key="4">
    <source>
        <dbReference type="ARBA" id="ARBA00022452"/>
    </source>
</evidence>
<evidence type="ECO:0000256" key="7">
    <source>
        <dbReference type="ARBA" id="ARBA00023077"/>
    </source>
</evidence>
<feature type="compositionally biased region" description="Basic and acidic residues" evidence="13">
    <location>
        <begin position="226"/>
        <end position="237"/>
    </location>
</feature>
<dbReference type="Gene3D" id="2.170.130.10">
    <property type="entry name" value="TonB-dependent receptor, plug domain"/>
    <property type="match status" value="1"/>
</dbReference>
<keyword evidence="4 11" id="KW-1134">Transmembrane beta strand</keyword>
<dbReference type="GO" id="GO:0009279">
    <property type="term" value="C:cell outer membrane"/>
    <property type="evidence" value="ECO:0007669"/>
    <property type="project" value="UniProtKB-SubCell"/>
</dbReference>
<dbReference type="InterPro" id="IPR039426">
    <property type="entry name" value="TonB-dep_rcpt-like"/>
</dbReference>
<evidence type="ECO:0000256" key="6">
    <source>
        <dbReference type="ARBA" id="ARBA00022729"/>
    </source>
</evidence>
<dbReference type="Pfam" id="PF00593">
    <property type="entry name" value="TonB_dep_Rec_b-barrel"/>
    <property type="match status" value="1"/>
</dbReference>
<dbReference type="GO" id="GO:0015344">
    <property type="term" value="F:siderophore uptake transmembrane transporter activity"/>
    <property type="evidence" value="ECO:0007669"/>
    <property type="project" value="TreeGrafter"/>
</dbReference>
<keyword evidence="6" id="KW-0732">Signal</keyword>
<protein>
    <submittedName>
        <fullName evidence="16">TonB-dependent receptor</fullName>
    </submittedName>
</protein>
<evidence type="ECO:0000256" key="10">
    <source>
        <dbReference type="ARBA" id="ARBA00023237"/>
    </source>
</evidence>
<dbReference type="Proteomes" id="UP000446768">
    <property type="component" value="Unassembled WGS sequence"/>
</dbReference>
<feature type="compositionally biased region" description="Low complexity" evidence="13">
    <location>
        <begin position="208"/>
        <end position="220"/>
    </location>
</feature>
<dbReference type="Pfam" id="PF07715">
    <property type="entry name" value="Plug"/>
    <property type="match status" value="1"/>
</dbReference>
<evidence type="ECO:0000256" key="1">
    <source>
        <dbReference type="ARBA" id="ARBA00004571"/>
    </source>
</evidence>
<name>A0A7X2LXG4_9BURK</name>
<evidence type="ECO:0000256" key="5">
    <source>
        <dbReference type="ARBA" id="ARBA00022692"/>
    </source>
</evidence>
<evidence type="ECO:0000313" key="16">
    <source>
        <dbReference type="EMBL" id="MRV76187.1"/>
    </source>
</evidence>
<comment type="subcellular location">
    <subcellularLocation>
        <location evidence="1 11">Cell outer membrane</location>
        <topology evidence="1 11">Multi-pass membrane protein</topology>
    </subcellularLocation>
</comment>
<keyword evidence="9 16" id="KW-0675">Receptor</keyword>
<dbReference type="InterPro" id="IPR036942">
    <property type="entry name" value="Beta-barrel_TonB_sf"/>
</dbReference>
<dbReference type="PANTHER" id="PTHR30069:SF29">
    <property type="entry name" value="HEMOGLOBIN AND HEMOGLOBIN-HAPTOGLOBIN-BINDING PROTEIN 1-RELATED"/>
    <property type="match status" value="1"/>
</dbReference>
<organism evidence="16 17">
    <name type="scientific">Pseudoduganella rivuli</name>
    <dbReference type="NCBI Taxonomy" id="2666085"/>
    <lineage>
        <taxon>Bacteria</taxon>
        <taxon>Pseudomonadati</taxon>
        <taxon>Pseudomonadota</taxon>
        <taxon>Betaproteobacteria</taxon>
        <taxon>Burkholderiales</taxon>
        <taxon>Oxalobacteraceae</taxon>
        <taxon>Telluria group</taxon>
        <taxon>Pseudoduganella</taxon>
    </lineage>
</organism>
<evidence type="ECO:0000313" key="17">
    <source>
        <dbReference type="Proteomes" id="UP000446768"/>
    </source>
</evidence>
<keyword evidence="7 12" id="KW-0798">TonB box</keyword>
<feature type="domain" description="TonB-dependent receptor-like beta-barrel" evidence="14">
    <location>
        <begin position="250"/>
        <end position="675"/>
    </location>
</feature>
<comment type="similarity">
    <text evidence="2 11 12">Belongs to the TonB-dependent receptor family.</text>
</comment>
<feature type="domain" description="TonB-dependent receptor plug" evidence="15">
    <location>
        <begin position="53"/>
        <end position="151"/>
    </location>
</feature>
<accession>A0A7X2LXG4</accession>
<reference evidence="16 17" key="1">
    <citation type="submission" date="2019-11" db="EMBL/GenBank/DDBJ databases">
        <title>Novel species isolated from a subtropical stream in China.</title>
        <authorList>
            <person name="Lu H."/>
        </authorList>
    </citation>
    <scope>NUCLEOTIDE SEQUENCE [LARGE SCALE GENOMIC DNA]</scope>
    <source>
        <strain evidence="16 17">FT92W</strain>
    </source>
</reference>
<gene>
    <name evidence="16" type="ORF">GJ700_31210</name>
</gene>
<sequence length="713" mass="77413">MPVRAGRRTPDQTRTSMQYRAMAAVILLAFNFPTVAQEVQRIEVTGSHEARRRDDTAGASMVSREELLRHGDRSLADALRRVPGITVADGGGKGSEIRMRGLGKGYTSVLLNGAPLPAGFSIDALTPAMIERVEIIRTASAELAAQGIAGTVNIILRKQGGRVRNDVRIGADRVHGVVAPSGSWQWAGSEEGVDWSLNGAMTRTAQREAGAADDAATDEAGMPRLQRHESTLADNRTRSTSLAPRITWKRPGGSVAWQGFVNLARRTNGYRADETTVLGTPTDYPSSGSWLDIHGVMLRSDTTWQQELAEGVKGQLRIALQHYPRRSDFAFYPSRDGMPQADVRRVRSDIRESTLTAGGKVEVTAAPGHSVTAGWDGETVVRSQTRGETDFAAGTVTDDRYRGHIGRVAVFAQDDWTISDGLSLSAGLRWEALRTAVTPRGGVPVVQRSAMASPLLQSLYQWSATRRVRAGLSRTYKSPAMLDLIPRRYTIDNGNSQTNPDTQGNPRLRPELAWGLDVAVEQDVGGDGMASASVYRRRIGQVNVPLLFEDGGRWVRSPANQGRADAWGAALEFKAALSPQWTVRANGAVDRSRVAAVPGPDNRLVRQTPRSAGAGIDYRYSDAVTLGADLAWQDGGWARESALYAVETASVRKLDAYAAWRLDADTRLKISGANLLHRDALSGAAYRDGAGARLLSERTRGSATLRFSLERRW</sequence>
<comment type="caution">
    <text evidence="16">The sequence shown here is derived from an EMBL/GenBank/DDBJ whole genome shotgun (WGS) entry which is preliminary data.</text>
</comment>
<feature type="region of interest" description="Disordered" evidence="13">
    <location>
        <begin position="206"/>
        <end position="238"/>
    </location>
</feature>
<dbReference type="GO" id="GO:0044718">
    <property type="term" value="P:siderophore transmembrane transport"/>
    <property type="evidence" value="ECO:0007669"/>
    <property type="project" value="TreeGrafter"/>
</dbReference>
<dbReference type="PANTHER" id="PTHR30069">
    <property type="entry name" value="TONB-DEPENDENT OUTER MEMBRANE RECEPTOR"/>
    <property type="match status" value="1"/>
</dbReference>
<evidence type="ECO:0000256" key="12">
    <source>
        <dbReference type="RuleBase" id="RU003357"/>
    </source>
</evidence>
<dbReference type="AlphaFoldDB" id="A0A7X2LXG4"/>
<evidence type="ECO:0000256" key="11">
    <source>
        <dbReference type="PROSITE-ProRule" id="PRU01360"/>
    </source>
</evidence>
<dbReference type="InterPro" id="IPR037066">
    <property type="entry name" value="Plug_dom_sf"/>
</dbReference>
<proteinExistence type="inferred from homology"/>
<evidence type="ECO:0000259" key="14">
    <source>
        <dbReference type="Pfam" id="PF00593"/>
    </source>
</evidence>
<evidence type="ECO:0000256" key="2">
    <source>
        <dbReference type="ARBA" id="ARBA00009810"/>
    </source>
</evidence>
<dbReference type="EMBL" id="WKJJ01000028">
    <property type="protein sequence ID" value="MRV76187.1"/>
    <property type="molecule type" value="Genomic_DNA"/>
</dbReference>
<dbReference type="Gene3D" id="2.40.170.20">
    <property type="entry name" value="TonB-dependent receptor, beta-barrel domain"/>
    <property type="match status" value="1"/>
</dbReference>
<evidence type="ECO:0000256" key="8">
    <source>
        <dbReference type="ARBA" id="ARBA00023136"/>
    </source>
</evidence>
<dbReference type="PROSITE" id="PS52016">
    <property type="entry name" value="TONB_DEPENDENT_REC_3"/>
    <property type="match status" value="1"/>
</dbReference>
<evidence type="ECO:0000256" key="13">
    <source>
        <dbReference type="SAM" id="MobiDB-lite"/>
    </source>
</evidence>
<dbReference type="InterPro" id="IPR012910">
    <property type="entry name" value="Plug_dom"/>
</dbReference>
<keyword evidence="8 11" id="KW-0472">Membrane</keyword>
<evidence type="ECO:0000256" key="9">
    <source>
        <dbReference type="ARBA" id="ARBA00023170"/>
    </source>
</evidence>
<dbReference type="SUPFAM" id="SSF56935">
    <property type="entry name" value="Porins"/>
    <property type="match status" value="1"/>
</dbReference>
<keyword evidence="5 11" id="KW-0812">Transmembrane</keyword>
<evidence type="ECO:0000256" key="3">
    <source>
        <dbReference type="ARBA" id="ARBA00022448"/>
    </source>
</evidence>
<keyword evidence="10 11" id="KW-0998">Cell outer membrane</keyword>
<evidence type="ECO:0000259" key="15">
    <source>
        <dbReference type="Pfam" id="PF07715"/>
    </source>
</evidence>
<dbReference type="InterPro" id="IPR000531">
    <property type="entry name" value="Beta-barrel_TonB"/>
</dbReference>